<sequence>MNPGPYSDQYPDEYSPQNSAYSASSGSSPSSAPSGDGASSANEDVASLSYERAREELVAVVQRLEAGSVPLEDSLALWERGEALAQRCQTWLDDARARLAAVAQDESAD</sequence>
<dbReference type="SUPFAM" id="SSF116842">
    <property type="entry name" value="XseB-like"/>
    <property type="match status" value="1"/>
</dbReference>
<dbReference type="NCBIfam" id="TIGR01280">
    <property type="entry name" value="xseB"/>
    <property type="match status" value="1"/>
</dbReference>
<dbReference type="Gene3D" id="1.10.287.1040">
    <property type="entry name" value="Exonuclease VII, small subunit"/>
    <property type="match status" value="1"/>
</dbReference>
<keyword evidence="5 6" id="KW-0269">Exonuclease</keyword>
<protein>
    <recommendedName>
        <fullName evidence="6">Exodeoxyribonuclease 7 small subunit</fullName>
        <ecNumber evidence="6">3.1.11.6</ecNumber>
    </recommendedName>
    <alternativeName>
        <fullName evidence="6">Exodeoxyribonuclease VII small subunit</fullName>
        <shortName evidence="6">Exonuclease VII small subunit</shortName>
    </alternativeName>
</protein>
<gene>
    <name evidence="6" type="primary">xseB</name>
    <name evidence="8" type="ORF">BKH13_08000</name>
</gene>
<dbReference type="EMBL" id="MSKX01000021">
    <property type="protein sequence ID" value="OLO82820.1"/>
    <property type="molecule type" value="Genomic_DNA"/>
</dbReference>
<evidence type="ECO:0000256" key="7">
    <source>
        <dbReference type="SAM" id="MobiDB-lite"/>
    </source>
</evidence>
<evidence type="ECO:0000313" key="9">
    <source>
        <dbReference type="Proteomes" id="UP000186781"/>
    </source>
</evidence>
<comment type="function">
    <text evidence="6">Bidirectionally degrades single-stranded DNA into large acid-insoluble oligonucleotides, which are then degraded further into small acid-soluble oligonucleotides.</text>
</comment>
<dbReference type="InterPro" id="IPR003761">
    <property type="entry name" value="Exonuc_VII_S"/>
</dbReference>
<dbReference type="InterPro" id="IPR037004">
    <property type="entry name" value="Exonuc_VII_ssu_sf"/>
</dbReference>
<evidence type="ECO:0000256" key="4">
    <source>
        <dbReference type="ARBA" id="ARBA00022801"/>
    </source>
</evidence>
<keyword evidence="9" id="KW-1185">Reference proteome</keyword>
<comment type="similarity">
    <text evidence="1 6">Belongs to the XseB family.</text>
</comment>
<feature type="region of interest" description="Disordered" evidence="7">
    <location>
        <begin position="1"/>
        <end position="47"/>
    </location>
</feature>
<name>A0ABX3F1V2_ACTNA</name>
<comment type="subcellular location">
    <subcellularLocation>
        <location evidence="6">Cytoplasm</location>
    </subcellularLocation>
</comment>
<evidence type="ECO:0000313" key="8">
    <source>
        <dbReference type="EMBL" id="OLO82820.1"/>
    </source>
</evidence>
<feature type="compositionally biased region" description="Low complexity" evidence="7">
    <location>
        <begin position="15"/>
        <end position="41"/>
    </location>
</feature>
<comment type="catalytic activity">
    <reaction evidence="6">
        <text>Exonucleolytic cleavage in either 5'- to 3'- or 3'- to 5'-direction to yield nucleoside 5'-phosphates.</text>
        <dbReference type="EC" id="3.1.11.6"/>
    </reaction>
</comment>
<evidence type="ECO:0000256" key="5">
    <source>
        <dbReference type="ARBA" id="ARBA00022839"/>
    </source>
</evidence>
<dbReference type="PANTHER" id="PTHR34137:SF1">
    <property type="entry name" value="EXODEOXYRIBONUCLEASE 7 SMALL SUBUNIT"/>
    <property type="match status" value="1"/>
</dbReference>
<keyword evidence="4 6" id="KW-0378">Hydrolase</keyword>
<evidence type="ECO:0000256" key="3">
    <source>
        <dbReference type="ARBA" id="ARBA00022722"/>
    </source>
</evidence>
<comment type="subunit">
    <text evidence="6">Heterooligomer composed of large and small subunits.</text>
</comment>
<dbReference type="HAMAP" id="MF_00337">
    <property type="entry name" value="Exonuc_7_S"/>
    <property type="match status" value="1"/>
</dbReference>
<dbReference type="NCBIfam" id="NF002139">
    <property type="entry name" value="PRK00977.1-3"/>
    <property type="match status" value="1"/>
</dbReference>
<dbReference type="Pfam" id="PF02609">
    <property type="entry name" value="Exonuc_VII_S"/>
    <property type="match status" value="1"/>
</dbReference>
<dbReference type="Proteomes" id="UP000186781">
    <property type="component" value="Unassembled WGS sequence"/>
</dbReference>
<dbReference type="PANTHER" id="PTHR34137">
    <property type="entry name" value="EXODEOXYRIBONUCLEASE 7 SMALL SUBUNIT"/>
    <property type="match status" value="1"/>
</dbReference>
<accession>A0ABX3F1V2</accession>
<keyword evidence="3 6" id="KW-0540">Nuclease</keyword>
<evidence type="ECO:0000256" key="1">
    <source>
        <dbReference type="ARBA" id="ARBA00009998"/>
    </source>
</evidence>
<evidence type="ECO:0000256" key="2">
    <source>
        <dbReference type="ARBA" id="ARBA00022490"/>
    </source>
</evidence>
<keyword evidence="2 6" id="KW-0963">Cytoplasm</keyword>
<organism evidence="8 9">
    <name type="scientific">Actinomyces naeslundii</name>
    <dbReference type="NCBI Taxonomy" id="1655"/>
    <lineage>
        <taxon>Bacteria</taxon>
        <taxon>Bacillati</taxon>
        <taxon>Actinomycetota</taxon>
        <taxon>Actinomycetes</taxon>
        <taxon>Actinomycetales</taxon>
        <taxon>Actinomycetaceae</taxon>
        <taxon>Actinomyces</taxon>
    </lineage>
</organism>
<reference evidence="8 9" key="1">
    <citation type="submission" date="2016-12" db="EMBL/GenBank/DDBJ databases">
        <title>Genomic comparison of strains in the 'Actinomyces naeslundii' group.</title>
        <authorList>
            <person name="Mughal S.R."/>
            <person name="Do T."/>
            <person name="Gilbert S.C."/>
            <person name="Witherden E.A."/>
            <person name="Didelot X."/>
            <person name="Beighton D."/>
        </authorList>
    </citation>
    <scope>NUCLEOTIDE SEQUENCE [LARGE SCALE GENOMIC DNA]</scope>
    <source>
        <strain evidence="8 9">WE6B-3</strain>
    </source>
</reference>
<evidence type="ECO:0000256" key="6">
    <source>
        <dbReference type="HAMAP-Rule" id="MF_00337"/>
    </source>
</evidence>
<proteinExistence type="inferred from homology"/>
<comment type="caution">
    <text evidence="8">The sequence shown here is derived from an EMBL/GenBank/DDBJ whole genome shotgun (WGS) entry which is preliminary data.</text>
</comment>
<dbReference type="EC" id="3.1.11.6" evidence="6"/>